<keyword evidence="3" id="KW-1185">Reference proteome</keyword>
<gene>
    <name evidence="2" type="ORF">NQZ67_26745</name>
</gene>
<organism evidence="2 3">
    <name type="scientific">Paenibacillus soyae</name>
    <dbReference type="NCBI Taxonomy" id="2969249"/>
    <lineage>
        <taxon>Bacteria</taxon>
        <taxon>Bacillati</taxon>
        <taxon>Bacillota</taxon>
        <taxon>Bacilli</taxon>
        <taxon>Bacillales</taxon>
        <taxon>Paenibacillaceae</taxon>
        <taxon>Paenibacillus</taxon>
    </lineage>
</organism>
<name>A0A9X2N1T5_9BACL</name>
<keyword evidence="1" id="KW-0812">Transmembrane</keyword>
<accession>A0A9X2N1T5</accession>
<sequence length="88" mass="10252">MDTNDEVMDQMFTMTGLTGAFSITVEILSILLVWMLLREVKWEAFLRHHLSPKARMLQLVAAVGLGHLFAQFILQYWDYTLMLKSFVE</sequence>
<comment type="caution">
    <text evidence="2">The sequence shown here is derived from an EMBL/GenBank/DDBJ whole genome shotgun (WGS) entry which is preliminary data.</text>
</comment>
<dbReference type="AlphaFoldDB" id="A0A9X2N1T5"/>
<dbReference type="InterPro" id="IPR009526">
    <property type="entry name" value="DUF1146"/>
</dbReference>
<proteinExistence type="predicted"/>
<evidence type="ECO:0000256" key="1">
    <source>
        <dbReference type="SAM" id="Phobius"/>
    </source>
</evidence>
<keyword evidence="1" id="KW-1133">Transmembrane helix</keyword>
<evidence type="ECO:0000313" key="2">
    <source>
        <dbReference type="EMBL" id="MCR2807492.1"/>
    </source>
</evidence>
<dbReference type="RefSeq" id="WP_257452019.1">
    <property type="nucleotide sequence ID" value="NZ_JANIPJ010000027.1"/>
</dbReference>
<feature type="transmembrane region" description="Helical" evidence="1">
    <location>
        <begin position="57"/>
        <end position="77"/>
    </location>
</feature>
<dbReference type="Proteomes" id="UP001141950">
    <property type="component" value="Unassembled WGS sequence"/>
</dbReference>
<reference evidence="2" key="1">
    <citation type="submission" date="2022-08" db="EMBL/GenBank/DDBJ databases">
        <title>The genomic sequence of strain Paenibacillus sp. SCIV0701.</title>
        <authorList>
            <person name="Zhao H."/>
        </authorList>
    </citation>
    <scope>NUCLEOTIDE SEQUENCE</scope>
    <source>
        <strain evidence="2">SCIV0701</strain>
    </source>
</reference>
<dbReference type="Pfam" id="PF06612">
    <property type="entry name" value="DUF1146"/>
    <property type="match status" value="1"/>
</dbReference>
<keyword evidence="1" id="KW-0472">Membrane</keyword>
<dbReference type="EMBL" id="JANIPJ010000027">
    <property type="protein sequence ID" value="MCR2807492.1"/>
    <property type="molecule type" value="Genomic_DNA"/>
</dbReference>
<feature type="transmembrane region" description="Helical" evidence="1">
    <location>
        <begin position="12"/>
        <end position="37"/>
    </location>
</feature>
<protein>
    <submittedName>
        <fullName evidence="2">DUF1146 domain-containing protein</fullName>
    </submittedName>
</protein>
<evidence type="ECO:0000313" key="3">
    <source>
        <dbReference type="Proteomes" id="UP001141950"/>
    </source>
</evidence>